<keyword evidence="2" id="KW-0456">Lyase</keyword>
<dbReference type="InterPro" id="IPR050571">
    <property type="entry name" value="Class-IV_PLP-Dep_Aminotrnsfr"/>
</dbReference>
<dbReference type="GO" id="GO:0005829">
    <property type="term" value="C:cytosol"/>
    <property type="evidence" value="ECO:0007669"/>
    <property type="project" value="TreeGrafter"/>
</dbReference>
<comment type="caution">
    <text evidence="2">The sequence shown here is derived from an EMBL/GenBank/DDBJ whole genome shotgun (WGS) entry which is preliminary data.</text>
</comment>
<gene>
    <name evidence="2" type="ORF">FHW12_000510</name>
</gene>
<dbReference type="GO" id="GO:0008153">
    <property type="term" value="P:4-aminobenzoate biosynthetic process"/>
    <property type="evidence" value="ECO:0007669"/>
    <property type="project" value="TreeGrafter"/>
</dbReference>
<organism evidence="2 3">
    <name type="scientific">Dokdonella fugitiva</name>
    <dbReference type="NCBI Taxonomy" id="328517"/>
    <lineage>
        <taxon>Bacteria</taxon>
        <taxon>Pseudomonadati</taxon>
        <taxon>Pseudomonadota</taxon>
        <taxon>Gammaproteobacteria</taxon>
        <taxon>Lysobacterales</taxon>
        <taxon>Rhodanobacteraceae</taxon>
        <taxon>Dokdonella</taxon>
    </lineage>
</organism>
<keyword evidence="2" id="KW-0032">Aminotransferase</keyword>
<dbReference type="InterPro" id="IPR001544">
    <property type="entry name" value="Aminotrans_IV"/>
</dbReference>
<name>A0A839EX81_9GAMM</name>
<dbReference type="SUPFAM" id="SSF56752">
    <property type="entry name" value="D-aminoacid aminotransferase-like PLP-dependent enzymes"/>
    <property type="match status" value="1"/>
</dbReference>
<dbReference type="Gene3D" id="3.30.470.10">
    <property type="match status" value="1"/>
</dbReference>
<dbReference type="NCBIfam" id="NF006734">
    <property type="entry name" value="PRK09266.1"/>
    <property type="match status" value="1"/>
</dbReference>
<evidence type="ECO:0000256" key="1">
    <source>
        <dbReference type="ARBA" id="ARBA00009320"/>
    </source>
</evidence>
<dbReference type="PANTHER" id="PTHR42743:SF2">
    <property type="entry name" value="AMINODEOXYCHORISMATE LYASE"/>
    <property type="match status" value="1"/>
</dbReference>
<dbReference type="Pfam" id="PF01063">
    <property type="entry name" value="Aminotran_4"/>
    <property type="match status" value="1"/>
</dbReference>
<dbReference type="EMBL" id="JACGXL010000001">
    <property type="protein sequence ID" value="MBA8886319.1"/>
    <property type="molecule type" value="Genomic_DNA"/>
</dbReference>
<dbReference type="GO" id="GO:0008483">
    <property type="term" value="F:transaminase activity"/>
    <property type="evidence" value="ECO:0007669"/>
    <property type="project" value="UniProtKB-KW"/>
</dbReference>
<proteinExistence type="inferred from homology"/>
<keyword evidence="3" id="KW-1185">Reference proteome</keyword>
<evidence type="ECO:0000313" key="3">
    <source>
        <dbReference type="Proteomes" id="UP000550401"/>
    </source>
</evidence>
<sequence>MDMRIELNGRPVDVDGLRVLALVNYGHFSSMQVQDGGVRGLDLHLERLRRATHELFSTALDVDATRAWMRQAVAGARGALSLRVTVFSRALDRDHLLEPAAPDVLVATAPARTLAPTPLHVRSVRYQREAPHIKHVGTFGLYHQKRLAQAAGYDDALFVDASGAVAEGSIWNVGFLDDERVVWPDAPALQGISMQLLQDGLRKRGVPTEVRRIDLDGLRAFRAAFFTNTSCTVMPIASIDGTPFATGAEPRALLDACMAVHPWQPI</sequence>
<accession>A0A839EX81</accession>
<protein>
    <submittedName>
        <fullName evidence="2">Branched-subunit amino acid aminotransferase/4-amino-4-deoxychorismate lyase</fullName>
    </submittedName>
</protein>
<dbReference type="InterPro" id="IPR043132">
    <property type="entry name" value="BCAT-like_C"/>
</dbReference>
<dbReference type="PANTHER" id="PTHR42743">
    <property type="entry name" value="AMINO-ACID AMINOTRANSFERASE"/>
    <property type="match status" value="1"/>
</dbReference>
<evidence type="ECO:0000313" key="2">
    <source>
        <dbReference type="EMBL" id="MBA8886319.1"/>
    </source>
</evidence>
<dbReference type="RefSeq" id="WP_182529410.1">
    <property type="nucleotide sequence ID" value="NZ_JACGXL010000001.1"/>
</dbReference>
<dbReference type="Gene3D" id="3.20.10.10">
    <property type="entry name" value="D-amino Acid Aminotransferase, subunit A, domain 2"/>
    <property type="match status" value="1"/>
</dbReference>
<comment type="similarity">
    <text evidence="1">Belongs to the class-IV pyridoxal-phosphate-dependent aminotransferase family.</text>
</comment>
<reference evidence="2 3" key="1">
    <citation type="submission" date="2020-07" db="EMBL/GenBank/DDBJ databases">
        <title>Genomic Encyclopedia of Type Strains, Phase IV (KMG-V): Genome sequencing to study the core and pangenomes of soil and plant-associated prokaryotes.</title>
        <authorList>
            <person name="Whitman W."/>
        </authorList>
    </citation>
    <scope>NUCLEOTIDE SEQUENCE [LARGE SCALE GENOMIC DNA]</scope>
    <source>
        <strain evidence="2 3">RH2WT43</strain>
    </source>
</reference>
<dbReference type="InterPro" id="IPR036038">
    <property type="entry name" value="Aminotransferase-like"/>
</dbReference>
<keyword evidence="2" id="KW-0808">Transferase</keyword>
<dbReference type="InterPro" id="IPR043131">
    <property type="entry name" value="BCAT-like_N"/>
</dbReference>
<dbReference type="GO" id="GO:0008696">
    <property type="term" value="F:4-amino-4-deoxychorismate lyase activity"/>
    <property type="evidence" value="ECO:0007669"/>
    <property type="project" value="TreeGrafter"/>
</dbReference>
<dbReference type="Proteomes" id="UP000550401">
    <property type="component" value="Unassembled WGS sequence"/>
</dbReference>
<dbReference type="AlphaFoldDB" id="A0A839EX81"/>